<dbReference type="Proteomes" id="UP001321749">
    <property type="component" value="Unassembled WGS sequence"/>
</dbReference>
<proteinExistence type="predicted"/>
<reference evidence="4" key="2">
    <citation type="submission" date="2023-06" db="EMBL/GenBank/DDBJ databases">
        <authorList>
            <consortium name="Lawrence Berkeley National Laboratory"/>
            <person name="Mondo S.J."/>
            <person name="Hensen N."/>
            <person name="Bonometti L."/>
            <person name="Westerberg I."/>
            <person name="Brannstrom I.O."/>
            <person name="Guillou S."/>
            <person name="Cros-Aarteil S."/>
            <person name="Calhoun S."/>
            <person name="Haridas S."/>
            <person name="Kuo A."/>
            <person name="Pangilinan J."/>
            <person name="Riley R."/>
            <person name="Labutti K."/>
            <person name="Andreopoulos B."/>
            <person name="Lipzen A."/>
            <person name="Chen C."/>
            <person name="Yanf M."/>
            <person name="Daum C."/>
            <person name="Ng V."/>
            <person name="Clum A."/>
            <person name="Steindorff A."/>
            <person name="Ohm R."/>
            <person name="Martin F."/>
            <person name="Silar P."/>
            <person name="Natvig D."/>
            <person name="Lalanne C."/>
            <person name="Gautier V."/>
            <person name="Ament-Velasquez S.L."/>
            <person name="Kruys A."/>
            <person name="Hutchinson M.I."/>
            <person name="Powell A.J."/>
            <person name="Barry K."/>
            <person name="Miller A.N."/>
            <person name="Grigoriev I.V."/>
            <person name="Debuchy R."/>
            <person name="Gladieux P."/>
            <person name="Thoren M.H."/>
            <person name="Johannesson H."/>
        </authorList>
    </citation>
    <scope>NUCLEOTIDE SEQUENCE</scope>
    <source>
        <strain evidence="4">PSN324</strain>
    </source>
</reference>
<evidence type="ECO:0000256" key="2">
    <source>
        <dbReference type="SAM" id="SignalP"/>
    </source>
</evidence>
<comment type="caution">
    <text evidence="4">The sequence shown here is derived from an EMBL/GenBank/DDBJ whole genome shotgun (WGS) entry which is preliminary data.</text>
</comment>
<dbReference type="InterPro" id="IPR000782">
    <property type="entry name" value="FAS1_domain"/>
</dbReference>
<dbReference type="InterPro" id="IPR036378">
    <property type="entry name" value="FAS1_dom_sf"/>
</dbReference>
<sequence>MLLGGGLSSSTSLVAFLAVLSTGVDALQGKRQQQQQQQQQPQQQQNARPLDDVLAGIPDLSTYYGLLKSNPDILFQIPSLSGVTLIAPSNEAFNKSQNFQTENSTYITSLLQYHIIKGVISAKDLEIGPSIFAPTLLTSKAYTNVSAGQNVILTNQHDDTTVITSGVGSRSTITERDIKFAGGLIQQVDTILVPPTALEHTARDAYRDLTGFLGALYSTGLVAEFSTTPGVTILAPRNAALQKIATPISAMSKQQLASVLRYHLIPNQVVPASSFFLGSRNFTSGALDSAAGPGKKVRVTRLGNNLFFNRAQLLQSDVLIANGVLHIIDGVLNPDLEDQQQVPDERAATQPAAFNQPATGAQTSTGTKAPVPFTSSLPCTTECPVPTETEGAQAVATTRSRPVSTRTSSGEGARCTGMTGMNAAVGMMAGVVGVGMQVMGVV</sequence>
<feature type="domain" description="FAS1" evidence="3">
    <location>
        <begin position="47"/>
        <end position="192"/>
    </location>
</feature>
<dbReference type="GO" id="GO:0000329">
    <property type="term" value="C:fungal-type vacuole membrane"/>
    <property type="evidence" value="ECO:0007669"/>
    <property type="project" value="TreeGrafter"/>
</dbReference>
<dbReference type="Pfam" id="PF02469">
    <property type="entry name" value="Fasciclin"/>
    <property type="match status" value="2"/>
</dbReference>
<dbReference type="AlphaFoldDB" id="A0AAV9HW92"/>
<evidence type="ECO:0000256" key="1">
    <source>
        <dbReference type="SAM" id="MobiDB-lite"/>
    </source>
</evidence>
<name>A0AAV9HW92_9PEZI</name>
<feature type="chain" id="PRO_5043664674" evidence="2">
    <location>
        <begin position="27"/>
        <end position="442"/>
    </location>
</feature>
<dbReference type="Gene3D" id="2.30.180.10">
    <property type="entry name" value="FAS1 domain"/>
    <property type="match status" value="2"/>
</dbReference>
<dbReference type="PANTHER" id="PTHR10900">
    <property type="entry name" value="PERIOSTIN-RELATED"/>
    <property type="match status" value="1"/>
</dbReference>
<keyword evidence="2" id="KW-0732">Signal</keyword>
<dbReference type="InterPro" id="IPR050904">
    <property type="entry name" value="Adhesion/Biosynth-related"/>
</dbReference>
<protein>
    <submittedName>
        <fullName evidence="4">FAS1 domain-containing protein</fullName>
    </submittedName>
</protein>
<evidence type="ECO:0000313" key="5">
    <source>
        <dbReference type="Proteomes" id="UP001321749"/>
    </source>
</evidence>
<evidence type="ECO:0000259" key="3">
    <source>
        <dbReference type="PROSITE" id="PS50213"/>
    </source>
</evidence>
<dbReference type="PROSITE" id="PS50213">
    <property type="entry name" value="FAS1"/>
    <property type="match status" value="2"/>
</dbReference>
<feature type="compositionally biased region" description="Low complexity" evidence="1">
    <location>
        <begin position="32"/>
        <end position="45"/>
    </location>
</feature>
<dbReference type="EMBL" id="MU864947">
    <property type="protein sequence ID" value="KAK4464588.1"/>
    <property type="molecule type" value="Genomic_DNA"/>
</dbReference>
<accession>A0AAV9HW92</accession>
<dbReference type="PANTHER" id="PTHR10900:SF77">
    <property type="entry name" value="FI19380P1"/>
    <property type="match status" value="1"/>
</dbReference>
<feature type="signal peptide" evidence="2">
    <location>
        <begin position="1"/>
        <end position="26"/>
    </location>
</feature>
<dbReference type="SMART" id="SM00554">
    <property type="entry name" value="FAS1"/>
    <property type="match status" value="2"/>
</dbReference>
<feature type="domain" description="FAS1" evidence="3">
    <location>
        <begin position="196"/>
        <end position="332"/>
    </location>
</feature>
<keyword evidence="5" id="KW-1185">Reference proteome</keyword>
<reference evidence="4" key="1">
    <citation type="journal article" date="2023" name="Mol. Phylogenet. Evol.">
        <title>Genome-scale phylogeny and comparative genomics of the fungal order Sordariales.</title>
        <authorList>
            <person name="Hensen N."/>
            <person name="Bonometti L."/>
            <person name="Westerberg I."/>
            <person name="Brannstrom I.O."/>
            <person name="Guillou S."/>
            <person name="Cros-Aarteil S."/>
            <person name="Calhoun S."/>
            <person name="Haridas S."/>
            <person name="Kuo A."/>
            <person name="Mondo S."/>
            <person name="Pangilinan J."/>
            <person name="Riley R."/>
            <person name="LaButti K."/>
            <person name="Andreopoulos B."/>
            <person name="Lipzen A."/>
            <person name="Chen C."/>
            <person name="Yan M."/>
            <person name="Daum C."/>
            <person name="Ng V."/>
            <person name="Clum A."/>
            <person name="Steindorff A."/>
            <person name="Ohm R.A."/>
            <person name="Martin F."/>
            <person name="Silar P."/>
            <person name="Natvig D.O."/>
            <person name="Lalanne C."/>
            <person name="Gautier V."/>
            <person name="Ament-Velasquez S.L."/>
            <person name="Kruys A."/>
            <person name="Hutchinson M.I."/>
            <person name="Powell A.J."/>
            <person name="Barry K."/>
            <person name="Miller A.N."/>
            <person name="Grigoriev I.V."/>
            <person name="Debuchy R."/>
            <person name="Gladieux P."/>
            <person name="Hiltunen Thoren M."/>
            <person name="Johannesson H."/>
        </authorList>
    </citation>
    <scope>NUCLEOTIDE SEQUENCE</scope>
    <source>
        <strain evidence="4">PSN324</strain>
    </source>
</reference>
<dbReference type="SUPFAM" id="SSF82153">
    <property type="entry name" value="FAS1 domain"/>
    <property type="match status" value="2"/>
</dbReference>
<gene>
    <name evidence="4" type="ORF">QBC42DRAFT_284357</name>
</gene>
<evidence type="ECO:0000313" key="4">
    <source>
        <dbReference type="EMBL" id="KAK4464588.1"/>
    </source>
</evidence>
<dbReference type="GO" id="GO:0016236">
    <property type="term" value="P:macroautophagy"/>
    <property type="evidence" value="ECO:0007669"/>
    <property type="project" value="TreeGrafter"/>
</dbReference>
<organism evidence="4 5">
    <name type="scientific">Cladorrhinum samala</name>
    <dbReference type="NCBI Taxonomy" id="585594"/>
    <lineage>
        <taxon>Eukaryota</taxon>
        <taxon>Fungi</taxon>
        <taxon>Dikarya</taxon>
        <taxon>Ascomycota</taxon>
        <taxon>Pezizomycotina</taxon>
        <taxon>Sordariomycetes</taxon>
        <taxon>Sordariomycetidae</taxon>
        <taxon>Sordariales</taxon>
        <taxon>Podosporaceae</taxon>
        <taxon>Cladorrhinum</taxon>
    </lineage>
</organism>
<feature type="region of interest" description="Disordered" evidence="1">
    <location>
        <begin position="30"/>
        <end position="49"/>
    </location>
</feature>